<organism evidence="9 10">
    <name type="scientific">Bacteroides xylanisolvens</name>
    <dbReference type="NCBI Taxonomy" id="371601"/>
    <lineage>
        <taxon>Bacteria</taxon>
        <taxon>Pseudomonadati</taxon>
        <taxon>Bacteroidota</taxon>
        <taxon>Bacteroidia</taxon>
        <taxon>Bacteroidales</taxon>
        <taxon>Bacteroidaceae</taxon>
        <taxon>Bacteroides</taxon>
    </lineage>
</organism>
<dbReference type="AlphaFoldDB" id="A0A4Q5D8M2"/>
<feature type="chain" id="PRO_5030097595" evidence="6">
    <location>
        <begin position="22"/>
        <end position="614"/>
    </location>
</feature>
<accession>A0A4Q5D8M2</accession>
<dbReference type="EMBL" id="WDER01000042">
    <property type="protein sequence ID" value="KAB6081245.1"/>
    <property type="molecule type" value="Genomic_DNA"/>
</dbReference>
<protein>
    <submittedName>
        <fullName evidence="9">RagB/SusD family nutrient uptake outer membrane protein</fullName>
    </submittedName>
</protein>
<dbReference type="Proteomes" id="UP000474077">
    <property type="component" value="Unassembled WGS sequence"/>
</dbReference>
<dbReference type="Gene3D" id="1.25.40.390">
    <property type="match status" value="1"/>
</dbReference>
<evidence type="ECO:0000256" key="6">
    <source>
        <dbReference type="SAM" id="SignalP"/>
    </source>
</evidence>
<evidence type="ECO:0000256" key="1">
    <source>
        <dbReference type="ARBA" id="ARBA00004442"/>
    </source>
</evidence>
<dbReference type="InterPro" id="IPR033985">
    <property type="entry name" value="SusD-like_N"/>
</dbReference>
<comment type="caution">
    <text evidence="9">The sequence shown here is derived from an EMBL/GenBank/DDBJ whole genome shotgun (WGS) entry which is preliminary data.</text>
</comment>
<comment type="similarity">
    <text evidence="2">Belongs to the SusD family.</text>
</comment>
<evidence type="ECO:0000259" key="7">
    <source>
        <dbReference type="Pfam" id="PF07980"/>
    </source>
</evidence>
<dbReference type="InterPro" id="IPR011990">
    <property type="entry name" value="TPR-like_helical_dom_sf"/>
</dbReference>
<feature type="signal peptide" evidence="6">
    <location>
        <begin position="1"/>
        <end position="21"/>
    </location>
</feature>
<evidence type="ECO:0000256" key="3">
    <source>
        <dbReference type="ARBA" id="ARBA00022729"/>
    </source>
</evidence>
<dbReference type="Pfam" id="PF14322">
    <property type="entry name" value="SusD-like_3"/>
    <property type="match status" value="1"/>
</dbReference>
<keyword evidence="3 6" id="KW-0732">Signal</keyword>
<name>A0A4Q5D8M2_9BACE</name>
<evidence type="ECO:0000313" key="9">
    <source>
        <dbReference type="EMBL" id="KAB6081245.1"/>
    </source>
</evidence>
<feature type="domain" description="SusD-like N-terminal" evidence="8">
    <location>
        <begin position="121"/>
        <end position="243"/>
    </location>
</feature>
<gene>
    <name evidence="9" type="ORF">GA560_14995</name>
</gene>
<evidence type="ECO:0000259" key="8">
    <source>
        <dbReference type="Pfam" id="PF14322"/>
    </source>
</evidence>
<dbReference type="InterPro" id="IPR012944">
    <property type="entry name" value="SusD_RagB_dom"/>
</dbReference>
<evidence type="ECO:0000313" key="10">
    <source>
        <dbReference type="Proteomes" id="UP000474077"/>
    </source>
</evidence>
<reference evidence="9 10" key="1">
    <citation type="journal article" date="2019" name="Nat. Med.">
        <title>A library of human gut bacterial isolates paired with longitudinal multiomics data enables mechanistic microbiome research.</title>
        <authorList>
            <person name="Poyet M."/>
            <person name="Groussin M."/>
            <person name="Gibbons S.M."/>
            <person name="Avila-Pacheco J."/>
            <person name="Jiang X."/>
            <person name="Kearney S.M."/>
            <person name="Perrotta A.R."/>
            <person name="Berdy B."/>
            <person name="Zhao S."/>
            <person name="Lieberman T.D."/>
            <person name="Swanson P.K."/>
            <person name="Smith M."/>
            <person name="Roesemann S."/>
            <person name="Alexander J.E."/>
            <person name="Rich S.A."/>
            <person name="Livny J."/>
            <person name="Vlamakis H."/>
            <person name="Clish C."/>
            <person name="Bullock K."/>
            <person name="Deik A."/>
            <person name="Scott J."/>
            <person name="Pierce K.A."/>
            <person name="Xavier R.J."/>
            <person name="Alm E.J."/>
        </authorList>
    </citation>
    <scope>NUCLEOTIDE SEQUENCE [LARGE SCALE GENOMIC DNA]</scope>
    <source>
        <strain evidence="9 10">BIOML-A73</strain>
    </source>
</reference>
<dbReference type="RefSeq" id="WP_049703593.1">
    <property type="nucleotide sequence ID" value="NZ_RCXZ01000031.1"/>
</dbReference>
<dbReference type="GO" id="GO:0009279">
    <property type="term" value="C:cell outer membrane"/>
    <property type="evidence" value="ECO:0007669"/>
    <property type="project" value="UniProtKB-SubCell"/>
</dbReference>
<evidence type="ECO:0000256" key="2">
    <source>
        <dbReference type="ARBA" id="ARBA00006275"/>
    </source>
</evidence>
<evidence type="ECO:0000256" key="4">
    <source>
        <dbReference type="ARBA" id="ARBA00023136"/>
    </source>
</evidence>
<keyword evidence="5" id="KW-0998">Cell outer membrane</keyword>
<dbReference type="Pfam" id="PF07980">
    <property type="entry name" value="SusD_RagB"/>
    <property type="match status" value="1"/>
</dbReference>
<evidence type="ECO:0000256" key="5">
    <source>
        <dbReference type="ARBA" id="ARBA00023237"/>
    </source>
</evidence>
<proteinExistence type="inferred from homology"/>
<dbReference type="PROSITE" id="PS51257">
    <property type="entry name" value="PROKAR_LIPOPROTEIN"/>
    <property type="match status" value="1"/>
</dbReference>
<sequence>MKKYKRNLLLGLFAATLTTMTSCLDVLDKEPLDIISDKTVWSDPVLIESYLSECYYQTSVFVNETPTYFSEHFDSFWQSEAGMGMHWINEIADEAKVNWGYNTGDAAIYKAGGLSIGGGLLEWWDHAYVIIRKLNEFLQRLPSSPIDENLKDQRMAEARFLRAFNYFAMVKRYGAVPLITIPQKLDDPEEELYAKRTSEKAVYDFILSEMTDVVEKGHLPDVADSKSGRPTKYVALALISRAALYAGSIAQFGTVQLDGLLGIPASEAEGYYRQSYNASKEIKKKFSLYNSDVDKVVNFKNIFLVKDNNEVIFAKKHNSSPTSIDTGQYSGGNCWGYDFAQCPKPHAWNAGNKDAPYLEMAEEFEYIDGTPGTLNKQQIMNETWTTEELWGNKDPRFFATIYTQNTDWKGAKVDYHNGLLLPNGQILTSGSHEGVSALGTQTVDNSFGTGFGVMKYLDESSNTLQGPPGFSSTDYIVFRYGEILLNLAEAAFELNESDALGAINELRRRAGIKELETIDREKIRHERKVELAFEGHRYWDVRRWRIATDVLSKGNSGLRYIQVYGTNPPKYKLEVLYNIDGDNRPKFSEHQYYFPITLGRTGNNPNLVENPGYK</sequence>
<dbReference type="SUPFAM" id="SSF48452">
    <property type="entry name" value="TPR-like"/>
    <property type="match status" value="1"/>
</dbReference>
<keyword evidence="4" id="KW-0472">Membrane</keyword>
<comment type="subcellular location">
    <subcellularLocation>
        <location evidence="1">Cell outer membrane</location>
    </subcellularLocation>
</comment>
<feature type="domain" description="RagB/SusD" evidence="7">
    <location>
        <begin position="309"/>
        <end position="613"/>
    </location>
</feature>